<keyword evidence="5" id="KW-0804">Transcription</keyword>
<gene>
    <name evidence="10" type="ORF">HH215_05510</name>
</gene>
<dbReference type="AlphaFoldDB" id="A0A7Z2VGD6"/>
<dbReference type="SMART" id="SM00862">
    <property type="entry name" value="Trans_reg_C"/>
    <property type="match status" value="1"/>
</dbReference>
<dbReference type="Gene3D" id="1.10.10.10">
    <property type="entry name" value="Winged helix-like DNA-binding domain superfamily/Winged helix DNA-binding domain"/>
    <property type="match status" value="1"/>
</dbReference>
<dbReference type="InterPro" id="IPR016032">
    <property type="entry name" value="Sig_transdc_resp-reg_C-effctor"/>
</dbReference>
<evidence type="ECO:0000256" key="1">
    <source>
        <dbReference type="ARBA" id="ARBA00022553"/>
    </source>
</evidence>
<dbReference type="Gene3D" id="3.40.50.2300">
    <property type="match status" value="1"/>
</dbReference>
<keyword evidence="1 6" id="KW-0597">Phosphoprotein</keyword>
<keyword evidence="2" id="KW-0902">Two-component regulatory system</keyword>
<dbReference type="SMART" id="SM00448">
    <property type="entry name" value="REC"/>
    <property type="match status" value="1"/>
</dbReference>
<dbReference type="GO" id="GO:0000976">
    <property type="term" value="F:transcription cis-regulatory region binding"/>
    <property type="evidence" value="ECO:0007669"/>
    <property type="project" value="TreeGrafter"/>
</dbReference>
<dbReference type="Proteomes" id="UP000502248">
    <property type="component" value="Chromosome"/>
</dbReference>
<dbReference type="GO" id="GO:0005829">
    <property type="term" value="C:cytosol"/>
    <property type="evidence" value="ECO:0007669"/>
    <property type="project" value="TreeGrafter"/>
</dbReference>
<keyword evidence="11" id="KW-1185">Reference proteome</keyword>
<keyword evidence="4 7" id="KW-0238">DNA-binding</keyword>
<evidence type="ECO:0000256" key="5">
    <source>
        <dbReference type="ARBA" id="ARBA00023163"/>
    </source>
</evidence>
<dbReference type="InterPro" id="IPR001789">
    <property type="entry name" value="Sig_transdc_resp-reg_receiver"/>
</dbReference>
<dbReference type="CDD" id="cd18159">
    <property type="entry name" value="REC_OmpR_NsrR-like"/>
    <property type="match status" value="1"/>
</dbReference>
<proteinExistence type="predicted"/>
<evidence type="ECO:0000256" key="6">
    <source>
        <dbReference type="PROSITE-ProRule" id="PRU00169"/>
    </source>
</evidence>
<dbReference type="GO" id="GO:0032993">
    <property type="term" value="C:protein-DNA complex"/>
    <property type="evidence" value="ECO:0007669"/>
    <property type="project" value="TreeGrafter"/>
</dbReference>
<dbReference type="PANTHER" id="PTHR48111:SF31">
    <property type="entry name" value="TRANSCRIPTIONAL REGULATORY PROTEIN YXDJ"/>
    <property type="match status" value="1"/>
</dbReference>
<accession>A0A7Z2VGD6</accession>
<dbReference type="InterPro" id="IPR039420">
    <property type="entry name" value="WalR-like"/>
</dbReference>
<evidence type="ECO:0000256" key="3">
    <source>
        <dbReference type="ARBA" id="ARBA00023015"/>
    </source>
</evidence>
<dbReference type="CDD" id="cd00383">
    <property type="entry name" value="trans_reg_C"/>
    <property type="match status" value="1"/>
</dbReference>
<dbReference type="SUPFAM" id="SSF46894">
    <property type="entry name" value="C-terminal effector domain of the bipartite response regulators"/>
    <property type="match status" value="1"/>
</dbReference>
<reference evidence="10 11" key="1">
    <citation type="submission" date="2020-04" db="EMBL/GenBank/DDBJ databases">
        <title>Genome sequencing of novel species.</title>
        <authorList>
            <person name="Heo J."/>
            <person name="Kim S.-J."/>
            <person name="Kim J.-S."/>
            <person name="Hong S.-B."/>
            <person name="Kwon S.-W."/>
        </authorList>
    </citation>
    <scope>NUCLEOTIDE SEQUENCE [LARGE SCALE GENOMIC DNA]</scope>
    <source>
        <strain evidence="10 11">MFER-1</strain>
    </source>
</reference>
<keyword evidence="3" id="KW-0805">Transcription regulation</keyword>
<evidence type="ECO:0000313" key="11">
    <source>
        <dbReference type="Proteomes" id="UP000502248"/>
    </source>
</evidence>
<evidence type="ECO:0000256" key="2">
    <source>
        <dbReference type="ARBA" id="ARBA00023012"/>
    </source>
</evidence>
<feature type="domain" description="OmpR/PhoB-type" evidence="9">
    <location>
        <begin position="129"/>
        <end position="227"/>
    </location>
</feature>
<dbReference type="InterPro" id="IPR011006">
    <property type="entry name" value="CheY-like_superfamily"/>
</dbReference>
<dbReference type="Gene3D" id="6.10.250.690">
    <property type="match status" value="1"/>
</dbReference>
<evidence type="ECO:0000256" key="7">
    <source>
        <dbReference type="PROSITE-ProRule" id="PRU01091"/>
    </source>
</evidence>
<protein>
    <submittedName>
        <fullName evidence="10">Response regulator transcription factor</fullName>
    </submittedName>
</protein>
<dbReference type="PANTHER" id="PTHR48111">
    <property type="entry name" value="REGULATOR OF RPOS"/>
    <property type="match status" value="1"/>
</dbReference>
<feature type="modified residue" description="4-aspartylphosphate" evidence="6">
    <location>
        <position position="52"/>
    </location>
</feature>
<dbReference type="EMBL" id="CP051680">
    <property type="protein sequence ID" value="QJD82693.1"/>
    <property type="molecule type" value="Genomic_DNA"/>
</dbReference>
<feature type="DNA-binding region" description="OmpR/PhoB-type" evidence="7">
    <location>
        <begin position="129"/>
        <end position="227"/>
    </location>
</feature>
<feature type="domain" description="Response regulatory" evidence="8">
    <location>
        <begin position="3"/>
        <end position="116"/>
    </location>
</feature>
<dbReference type="Pfam" id="PF00486">
    <property type="entry name" value="Trans_reg_C"/>
    <property type="match status" value="1"/>
</dbReference>
<evidence type="ECO:0000256" key="4">
    <source>
        <dbReference type="ARBA" id="ARBA00023125"/>
    </source>
</evidence>
<dbReference type="GO" id="GO:0006355">
    <property type="term" value="P:regulation of DNA-templated transcription"/>
    <property type="evidence" value="ECO:0007669"/>
    <property type="project" value="InterPro"/>
</dbReference>
<dbReference type="InterPro" id="IPR036388">
    <property type="entry name" value="WH-like_DNA-bd_sf"/>
</dbReference>
<dbReference type="InterPro" id="IPR001867">
    <property type="entry name" value="OmpR/PhoB-type_DNA-bd"/>
</dbReference>
<evidence type="ECO:0000259" key="9">
    <source>
        <dbReference type="PROSITE" id="PS51755"/>
    </source>
</evidence>
<evidence type="ECO:0000313" key="10">
    <source>
        <dbReference type="EMBL" id="QJD82693.1"/>
    </source>
</evidence>
<dbReference type="GO" id="GO:0000156">
    <property type="term" value="F:phosphorelay response regulator activity"/>
    <property type="evidence" value="ECO:0007669"/>
    <property type="project" value="TreeGrafter"/>
</dbReference>
<dbReference type="RefSeq" id="WP_169278989.1">
    <property type="nucleotide sequence ID" value="NZ_CP051680.1"/>
</dbReference>
<organism evidence="10 11">
    <name type="scientific">Cohnella herbarum</name>
    <dbReference type="NCBI Taxonomy" id="2728023"/>
    <lineage>
        <taxon>Bacteria</taxon>
        <taxon>Bacillati</taxon>
        <taxon>Bacillota</taxon>
        <taxon>Bacilli</taxon>
        <taxon>Bacillales</taxon>
        <taxon>Paenibacillaceae</taxon>
        <taxon>Cohnella</taxon>
    </lineage>
</organism>
<dbReference type="SUPFAM" id="SSF52172">
    <property type="entry name" value="CheY-like"/>
    <property type="match status" value="1"/>
</dbReference>
<evidence type="ECO:0000259" key="8">
    <source>
        <dbReference type="PROSITE" id="PS50110"/>
    </source>
</evidence>
<sequence length="233" mass="27152">MHRIMICEDDPKLSDILKTNLEKYGYDTGVVEDFGNVLEFFKSYDPHLVLMDVNLPKFDGFYWCRQIRSVSMCQILFLSARSGEMDQVMALEYGGDDYVTKPFHLEVVMAKIRSQLRRSYGEYATNTEERVVKHSGLVLYPERLELELNGNRSTLTKKESVLLEILLSETPRVVSREVLLEKLWDDQAFVDENTLNVNITRLRKRLQEFGIEDGLDTVRGSGYRLLPVWENRK</sequence>
<name>A0A7Z2VGD6_9BACL</name>
<dbReference type="PROSITE" id="PS50110">
    <property type="entry name" value="RESPONSE_REGULATORY"/>
    <property type="match status" value="1"/>
</dbReference>
<dbReference type="Pfam" id="PF00072">
    <property type="entry name" value="Response_reg"/>
    <property type="match status" value="1"/>
</dbReference>
<dbReference type="KEGG" id="cheb:HH215_05510"/>
<dbReference type="PROSITE" id="PS51755">
    <property type="entry name" value="OMPR_PHOB"/>
    <property type="match status" value="1"/>
</dbReference>